<dbReference type="RefSeq" id="WP_036783148.1">
    <property type="nucleotide sequence ID" value="NZ_AVBG01000006.1"/>
</dbReference>
<dbReference type="Proteomes" id="UP000030153">
    <property type="component" value="Unassembled WGS sequence"/>
</dbReference>
<dbReference type="EMBL" id="AVBG01000006">
    <property type="protein sequence ID" value="KGP91515.1"/>
    <property type="molecule type" value="Genomic_DNA"/>
</dbReference>
<proteinExistence type="predicted"/>
<evidence type="ECO:0000313" key="5">
    <source>
        <dbReference type="Proteomes" id="UP000030153"/>
    </source>
</evidence>
<feature type="signal peptide" evidence="2">
    <location>
        <begin position="1"/>
        <end position="24"/>
    </location>
</feature>
<gene>
    <name evidence="4" type="ORF">N780_19800</name>
</gene>
<dbReference type="STRING" id="1385513.N780_19800"/>
<comment type="caution">
    <text evidence="4">The sequence shown here is derived from an EMBL/GenBank/DDBJ whole genome shotgun (WGS) entry which is preliminary data.</text>
</comment>
<dbReference type="eggNOG" id="ENOG502ZKX0">
    <property type="taxonomic scope" value="Bacteria"/>
</dbReference>
<dbReference type="Pfam" id="PF13205">
    <property type="entry name" value="Big_5"/>
    <property type="match status" value="1"/>
</dbReference>
<dbReference type="OrthoDB" id="1489464at2"/>
<feature type="chain" id="PRO_5002006764" description="SbsA Ig-like domain-containing protein" evidence="2">
    <location>
        <begin position="25"/>
        <end position="272"/>
    </location>
</feature>
<dbReference type="AlphaFoldDB" id="A0A0A2VCX5"/>
<accession>A0A0A2VCX5</accession>
<keyword evidence="5" id="KW-1185">Reference proteome</keyword>
<keyword evidence="1 2" id="KW-0732">Signal</keyword>
<name>A0A0A2VCX5_9BACI</name>
<evidence type="ECO:0000256" key="2">
    <source>
        <dbReference type="SAM" id="SignalP"/>
    </source>
</evidence>
<reference evidence="4 5" key="1">
    <citation type="submission" date="2013-08" db="EMBL/GenBank/DDBJ databases">
        <title>Genome of Pontibacillus chungwhensis.</title>
        <authorList>
            <person name="Wang Q."/>
            <person name="Wang G."/>
        </authorList>
    </citation>
    <scope>NUCLEOTIDE SEQUENCE [LARGE SCALE GENOMIC DNA]</scope>
    <source>
        <strain evidence="4 5">BH030062</strain>
    </source>
</reference>
<feature type="domain" description="SbsA Ig-like" evidence="3">
    <location>
        <begin position="35"/>
        <end position="124"/>
    </location>
</feature>
<dbReference type="InterPro" id="IPR032812">
    <property type="entry name" value="SbsA_Ig"/>
</dbReference>
<evidence type="ECO:0000259" key="3">
    <source>
        <dbReference type="Pfam" id="PF13205"/>
    </source>
</evidence>
<protein>
    <recommendedName>
        <fullName evidence="3">SbsA Ig-like domain-containing protein</fullName>
    </recommendedName>
</protein>
<evidence type="ECO:0000256" key="1">
    <source>
        <dbReference type="ARBA" id="ARBA00022729"/>
    </source>
</evidence>
<evidence type="ECO:0000313" key="4">
    <source>
        <dbReference type="EMBL" id="KGP91515.1"/>
    </source>
</evidence>
<sequence>MRPFLRIFMLASIFALILIVPAQASTDIEKKWGQKTNVAMDKSWTIIYNTPLQSTTENKQSIYVTDQSGSTIPTKVVIHGKKIMVSPSKGKYTPGTTYTLHINEGVSSTTGVRSPDSFALPFTTKASEEASSYFDESFLSQLEDGVLKGMEAGIGASKEEVIDAENGTFTSRKSNDTTVLAFEEKYEEDYSYTLTGDIVTGASLSITEKPLHIEDLIRVMGNDGLENQLDIPGHYTLAYPLNSERRLVAFLETTERSSPVTHLFIMKEAFEK</sequence>
<organism evidence="4 5">
    <name type="scientific">Pontibacillus chungwhensis BH030062</name>
    <dbReference type="NCBI Taxonomy" id="1385513"/>
    <lineage>
        <taxon>Bacteria</taxon>
        <taxon>Bacillati</taxon>
        <taxon>Bacillota</taxon>
        <taxon>Bacilli</taxon>
        <taxon>Bacillales</taxon>
        <taxon>Bacillaceae</taxon>
        <taxon>Pontibacillus</taxon>
    </lineage>
</organism>